<keyword evidence="3 5" id="KW-0067">ATP-binding</keyword>
<dbReference type="InterPro" id="IPR051120">
    <property type="entry name" value="ABC_AA/LPS_Transport"/>
</dbReference>
<dbReference type="InterPro" id="IPR003593">
    <property type="entry name" value="AAA+_ATPase"/>
</dbReference>
<evidence type="ECO:0000313" key="6">
    <source>
        <dbReference type="Proteomes" id="UP000824258"/>
    </source>
</evidence>
<keyword evidence="2" id="KW-0547">Nucleotide-binding</keyword>
<proteinExistence type="predicted"/>
<dbReference type="InterPro" id="IPR017871">
    <property type="entry name" value="ABC_transporter-like_CS"/>
</dbReference>
<evidence type="ECO:0000313" key="5">
    <source>
        <dbReference type="EMBL" id="HIR09708.1"/>
    </source>
</evidence>
<dbReference type="PANTHER" id="PTHR45772">
    <property type="entry name" value="CONSERVED COMPONENT OF ABC TRANSPORTER FOR NATURAL AMINO ACIDS-RELATED"/>
    <property type="match status" value="1"/>
</dbReference>
<accession>A0A9D1A9T0</accession>
<dbReference type="AlphaFoldDB" id="A0A9D1A9T0"/>
<dbReference type="GO" id="GO:0005886">
    <property type="term" value="C:plasma membrane"/>
    <property type="evidence" value="ECO:0007669"/>
    <property type="project" value="TreeGrafter"/>
</dbReference>
<dbReference type="PANTHER" id="PTHR45772:SF9">
    <property type="entry name" value="CONSERVED COMPONENT OF ABC TRANSPORTER FOR NATURAL AMINO ACIDS"/>
    <property type="match status" value="1"/>
</dbReference>
<evidence type="ECO:0000256" key="2">
    <source>
        <dbReference type="ARBA" id="ARBA00022741"/>
    </source>
</evidence>
<dbReference type="PROSITE" id="PS50893">
    <property type="entry name" value="ABC_TRANSPORTER_2"/>
    <property type="match status" value="1"/>
</dbReference>
<dbReference type="CDD" id="cd03219">
    <property type="entry name" value="ABC_Mj1267_LivG_branched"/>
    <property type="match status" value="1"/>
</dbReference>
<dbReference type="SMART" id="SM00382">
    <property type="entry name" value="AAA"/>
    <property type="match status" value="1"/>
</dbReference>
<protein>
    <submittedName>
        <fullName evidence="5">ABC transporter ATP-binding protein</fullName>
    </submittedName>
</protein>
<evidence type="ECO:0000256" key="1">
    <source>
        <dbReference type="ARBA" id="ARBA00022448"/>
    </source>
</evidence>
<gene>
    <name evidence="5" type="ORF">IAA70_04820</name>
</gene>
<feature type="domain" description="ABC transporter" evidence="4">
    <location>
        <begin position="8"/>
        <end position="249"/>
    </location>
</feature>
<dbReference type="Proteomes" id="UP000824258">
    <property type="component" value="Unassembled WGS sequence"/>
</dbReference>
<evidence type="ECO:0000259" key="4">
    <source>
        <dbReference type="PROSITE" id="PS50893"/>
    </source>
</evidence>
<dbReference type="GO" id="GO:0005524">
    <property type="term" value="F:ATP binding"/>
    <property type="evidence" value="ECO:0007669"/>
    <property type="project" value="UniProtKB-KW"/>
</dbReference>
<dbReference type="PROSITE" id="PS00211">
    <property type="entry name" value="ABC_TRANSPORTER_1"/>
    <property type="match status" value="1"/>
</dbReference>
<reference evidence="5" key="2">
    <citation type="journal article" date="2021" name="PeerJ">
        <title>Extensive microbial diversity within the chicken gut microbiome revealed by metagenomics and culture.</title>
        <authorList>
            <person name="Gilroy R."/>
            <person name="Ravi A."/>
            <person name="Getino M."/>
            <person name="Pursley I."/>
            <person name="Horton D.L."/>
            <person name="Alikhan N.F."/>
            <person name="Baker D."/>
            <person name="Gharbi K."/>
            <person name="Hall N."/>
            <person name="Watson M."/>
            <person name="Adriaenssens E.M."/>
            <person name="Foster-Nyarko E."/>
            <person name="Jarju S."/>
            <person name="Secka A."/>
            <person name="Antonio M."/>
            <person name="Oren A."/>
            <person name="Chaudhuri R.R."/>
            <person name="La Ragione R."/>
            <person name="Hildebrand F."/>
            <person name="Pallen M.J."/>
        </authorList>
    </citation>
    <scope>NUCLEOTIDE SEQUENCE</scope>
    <source>
        <strain evidence="5">ChiHjej9B8-7071</strain>
    </source>
</reference>
<dbReference type="InterPro" id="IPR027417">
    <property type="entry name" value="P-loop_NTPase"/>
</dbReference>
<dbReference type="InterPro" id="IPR032823">
    <property type="entry name" value="BCA_ABC_TP_C"/>
</dbReference>
<sequence>MSEQTYILRTENLTKNFGSLKAVDDISIQVPYGQMRAVIGPNGAGKSTLMNLIIQKTPLSAGKVFLMDKEITGIPTHTISNLGMSKCFQITQVFTSLTVFENVRMSLIVDRKKAYNVLPVASKYLREEVMEILRLIGIADLADEVVKNLSYGDQRRLEIAITLAKRPKLMILDEPAAGVARKESYVLMDLVRELRDKLNMTMLFIEHDMDIVWNYAEEITVMNLGQFVASGTPEEIRHNDFVQKAYLGG</sequence>
<keyword evidence="1" id="KW-0813">Transport</keyword>
<name>A0A9D1A9T0_9FIRM</name>
<reference evidence="5" key="1">
    <citation type="submission" date="2020-10" db="EMBL/GenBank/DDBJ databases">
        <authorList>
            <person name="Gilroy R."/>
        </authorList>
    </citation>
    <scope>NUCLEOTIDE SEQUENCE</scope>
    <source>
        <strain evidence="5">ChiHjej9B8-7071</strain>
    </source>
</reference>
<dbReference type="Pfam" id="PF00005">
    <property type="entry name" value="ABC_tran"/>
    <property type="match status" value="1"/>
</dbReference>
<dbReference type="Gene3D" id="3.40.50.300">
    <property type="entry name" value="P-loop containing nucleotide triphosphate hydrolases"/>
    <property type="match status" value="1"/>
</dbReference>
<dbReference type="GO" id="GO:0016887">
    <property type="term" value="F:ATP hydrolysis activity"/>
    <property type="evidence" value="ECO:0007669"/>
    <property type="project" value="InterPro"/>
</dbReference>
<dbReference type="InterPro" id="IPR003439">
    <property type="entry name" value="ABC_transporter-like_ATP-bd"/>
</dbReference>
<evidence type="ECO:0000256" key="3">
    <source>
        <dbReference type="ARBA" id="ARBA00022840"/>
    </source>
</evidence>
<dbReference type="SUPFAM" id="SSF52540">
    <property type="entry name" value="P-loop containing nucleoside triphosphate hydrolases"/>
    <property type="match status" value="1"/>
</dbReference>
<dbReference type="EMBL" id="DVGD01000147">
    <property type="protein sequence ID" value="HIR09708.1"/>
    <property type="molecule type" value="Genomic_DNA"/>
</dbReference>
<organism evidence="5 6">
    <name type="scientific">Candidatus Avoscillospira stercoripullorum</name>
    <dbReference type="NCBI Taxonomy" id="2840709"/>
    <lineage>
        <taxon>Bacteria</taxon>
        <taxon>Bacillati</taxon>
        <taxon>Bacillota</taxon>
        <taxon>Clostridia</taxon>
        <taxon>Eubacteriales</taxon>
        <taxon>Oscillospiraceae</taxon>
        <taxon>Oscillospiraceae incertae sedis</taxon>
        <taxon>Candidatus Avoscillospira</taxon>
    </lineage>
</organism>
<dbReference type="Pfam" id="PF12399">
    <property type="entry name" value="BCA_ABC_TP_C"/>
    <property type="match status" value="1"/>
</dbReference>
<comment type="caution">
    <text evidence="5">The sequence shown here is derived from an EMBL/GenBank/DDBJ whole genome shotgun (WGS) entry which is preliminary data.</text>
</comment>